<dbReference type="InterPro" id="IPR050300">
    <property type="entry name" value="GDXG_lipolytic_enzyme"/>
</dbReference>
<evidence type="ECO:0000259" key="2">
    <source>
        <dbReference type="Pfam" id="PF20434"/>
    </source>
</evidence>
<keyword evidence="4" id="KW-1185">Reference proteome</keyword>
<evidence type="ECO:0000313" key="3">
    <source>
        <dbReference type="EMBL" id="PRD56293.1"/>
    </source>
</evidence>
<dbReference type="InterPro" id="IPR029058">
    <property type="entry name" value="AB_hydrolase_fold"/>
</dbReference>
<dbReference type="RefSeq" id="WP_105722956.1">
    <property type="nucleotide sequence ID" value="NZ_PVBS01000001.1"/>
</dbReference>
<reference evidence="3 4" key="1">
    <citation type="submission" date="2018-02" db="EMBL/GenBank/DDBJ databases">
        <title>The draft genome of Sphingobacterium gobiense H7.</title>
        <authorList>
            <person name="Li L."/>
            <person name="Liu L."/>
            <person name="Zhang X."/>
            <person name="Wang T."/>
            <person name="Liang L."/>
        </authorList>
    </citation>
    <scope>NUCLEOTIDE SEQUENCE [LARGE SCALE GENOMIC DNA]</scope>
    <source>
        <strain evidence="3 4">ACCC 05757</strain>
    </source>
</reference>
<dbReference type="Pfam" id="PF20434">
    <property type="entry name" value="BD-FAE"/>
    <property type="match status" value="1"/>
</dbReference>
<protein>
    <submittedName>
        <fullName evidence="3">Lipase</fullName>
    </submittedName>
</protein>
<organism evidence="3 4">
    <name type="scientific">Sphingobacterium gobiense</name>
    <dbReference type="NCBI Taxonomy" id="1382456"/>
    <lineage>
        <taxon>Bacteria</taxon>
        <taxon>Pseudomonadati</taxon>
        <taxon>Bacteroidota</taxon>
        <taxon>Sphingobacteriia</taxon>
        <taxon>Sphingobacteriales</taxon>
        <taxon>Sphingobacteriaceae</taxon>
        <taxon>Sphingobacterium</taxon>
    </lineage>
</organism>
<dbReference type="PANTHER" id="PTHR48081">
    <property type="entry name" value="AB HYDROLASE SUPERFAMILY PROTEIN C4A8.06C"/>
    <property type="match status" value="1"/>
</dbReference>
<evidence type="ECO:0000313" key="4">
    <source>
        <dbReference type="Proteomes" id="UP000238642"/>
    </source>
</evidence>
<dbReference type="PANTHER" id="PTHR48081:SF9">
    <property type="entry name" value="CARBOXYLESTERASE"/>
    <property type="match status" value="1"/>
</dbReference>
<accession>A0A2S9JSR7</accession>
<comment type="caution">
    <text evidence="3">The sequence shown here is derived from an EMBL/GenBank/DDBJ whole genome shotgun (WGS) entry which is preliminary data.</text>
</comment>
<dbReference type="AlphaFoldDB" id="A0A2S9JSR7"/>
<feature type="domain" description="BD-FAE-like" evidence="2">
    <location>
        <begin position="49"/>
        <end position="151"/>
    </location>
</feature>
<evidence type="ECO:0000256" key="1">
    <source>
        <dbReference type="ARBA" id="ARBA00022801"/>
    </source>
</evidence>
<keyword evidence="1" id="KW-0378">Hydrolase</keyword>
<dbReference type="SUPFAM" id="SSF53474">
    <property type="entry name" value="alpha/beta-Hydrolases"/>
    <property type="match status" value="1"/>
</dbReference>
<dbReference type="GO" id="GO:0016787">
    <property type="term" value="F:hydrolase activity"/>
    <property type="evidence" value="ECO:0007669"/>
    <property type="project" value="UniProtKB-KW"/>
</dbReference>
<dbReference type="OrthoDB" id="9777975at2"/>
<dbReference type="Proteomes" id="UP000238642">
    <property type="component" value="Unassembled WGS sequence"/>
</dbReference>
<name>A0A2S9JSR7_9SPHI</name>
<proteinExistence type="predicted"/>
<dbReference type="InterPro" id="IPR049492">
    <property type="entry name" value="BD-FAE-like_dom"/>
</dbReference>
<sequence>MRHFILFFAFLWATHAGYTQNIRYETIENISYVNENEVASDYAKEQCKLDIHYPTSGENKPIVLWFHGGGLTGGKKEIPTFLKEKELVIVGVGYRLAPNVKVEDIIRDAAKATSFVVQNADRYRGDTSNVFISGHSAGGYLALMLSLNKTYLEAEGFDADKLAGIIPFSAQTITHFTARKEQGIKEEQPIINELAPLFWVRKNAPPITLLTGDRELEMLGRYEENAYLKRMLSIVGHKHVKLLEFQGYNHGMVYPGLPVLIEEIGRLVKERR</sequence>
<dbReference type="EMBL" id="PVBS01000001">
    <property type="protein sequence ID" value="PRD56293.1"/>
    <property type="molecule type" value="Genomic_DNA"/>
</dbReference>
<dbReference type="Gene3D" id="3.40.50.1820">
    <property type="entry name" value="alpha/beta hydrolase"/>
    <property type="match status" value="1"/>
</dbReference>
<gene>
    <name evidence="3" type="ORF">C5749_03225</name>
</gene>